<organism evidence="2 3">
    <name type="scientific">Rosa chinensis</name>
    <name type="common">China rose</name>
    <dbReference type="NCBI Taxonomy" id="74649"/>
    <lineage>
        <taxon>Eukaryota</taxon>
        <taxon>Viridiplantae</taxon>
        <taxon>Streptophyta</taxon>
        <taxon>Embryophyta</taxon>
        <taxon>Tracheophyta</taxon>
        <taxon>Spermatophyta</taxon>
        <taxon>Magnoliopsida</taxon>
        <taxon>eudicotyledons</taxon>
        <taxon>Gunneridae</taxon>
        <taxon>Pentapetalae</taxon>
        <taxon>rosids</taxon>
        <taxon>fabids</taxon>
        <taxon>Rosales</taxon>
        <taxon>Rosaceae</taxon>
        <taxon>Rosoideae</taxon>
        <taxon>Rosoideae incertae sedis</taxon>
        <taxon>Rosa</taxon>
    </lineage>
</organism>
<accession>A0A2P6QY40</accession>
<evidence type="ECO:0000256" key="1">
    <source>
        <dbReference type="SAM" id="Phobius"/>
    </source>
</evidence>
<protein>
    <submittedName>
        <fullName evidence="2">Uncharacterized protein</fullName>
    </submittedName>
</protein>
<dbReference type="EMBL" id="PDCK01000042">
    <property type="protein sequence ID" value="PRQ39090.1"/>
    <property type="molecule type" value="Genomic_DNA"/>
</dbReference>
<evidence type="ECO:0000313" key="3">
    <source>
        <dbReference type="Proteomes" id="UP000238479"/>
    </source>
</evidence>
<gene>
    <name evidence="2" type="ORF">RchiOBHm_Chr4g0421241</name>
</gene>
<keyword evidence="3" id="KW-1185">Reference proteome</keyword>
<dbReference type="AlphaFoldDB" id="A0A2P6QY40"/>
<feature type="transmembrane region" description="Helical" evidence="1">
    <location>
        <begin position="43"/>
        <end position="60"/>
    </location>
</feature>
<sequence>MFFFLPQVLVKDYGWFPLAHFAIFTCTLKSFVGVTSCSKISRISPSLTVHFLLLVFLCFFNKIKYKKIILIAIWSLARLFLK</sequence>
<reference evidence="2 3" key="1">
    <citation type="journal article" date="2018" name="Nat. Genet.">
        <title>The Rosa genome provides new insights in the design of modern roses.</title>
        <authorList>
            <person name="Bendahmane M."/>
        </authorList>
    </citation>
    <scope>NUCLEOTIDE SEQUENCE [LARGE SCALE GENOMIC DNA]</scope>
    <source>
        <strain evidence="3">cv. Old Blush</strain>
    </source>
</reference>
<comment type="caution">
    <text evidence="2">The sequence shown here is derived from an EMBL/GenBank/DDBJ whole genome shotgun (WGS) entry which is preliminary data.</text>
</comment>
<name>A0A2P6QY40_ROSCH</name>
<dbReference type="Proteomes" id="UP000238479">
    <property type="component" value="Chromosome 4"/>
</dbReference>
<keyword evidence="1" id="KW-1133">Transmembrane helix</keyword>
<keyword evidence="1" id="KW-0472">Membrane</keyword>
<evidence type="ECO:0000313" key="2">
    <source>
        <dbReference type="EMBL" id="PRQ39090.1"/>
    </source>
</evidence>
<feature type="transmembrane region" description="Helical" evidence="1">
    <location>
        <begin position="12"/>
        <end position="31"/>
    </location>
</feature>
<keyword evidence="1" id="KW-0812">Transmembrane</keyword>
<dbReference type="Gramene" id="PRQ39090">
    <property type="protein sequence ID" value="PRQ39090"/>
    <property type="gene ID" value="RchiOBHm_Chr4g0421241"/>
</dbReference>
<proteinExistence type="predicted"/>